<protein>
    <submittedName>
        <fullName evidence="5">Leucine-rich repeat transmembrane neuronal protein 2-like</fullName>
    </submittedName>
</protein>
<evidence type="ECO:0000313" key="4">
    <source>
        <dbReference type="Proteomes" id="UP000694865"/>
    </source>
</evidence>
<dbReference type="Gene3D" id="3.80.10.10">
    <property type="entry name" value="Ribonuclease Inhibitor"/>
    <property type="match status" value="1"/>
</dbReference>
<dbReference type="RefSeq" id="XP_006825335.1">
    <property type="nucleotide sequence ID" value="XM_006825272.1"/>
</dbReference>
<reference evidence="5" key="1">
    <citation type="submission" date="2025-08" db="UniProtKB">
        <authorList>
            <consortium name="RefSeq"/>
        </authorList>
    </citation>
    <scope>IDENTIFICATION</scope>
    <source>
        <tissue evidence="5">Testes</tissue>
    </source>
</reference>
<sequence length="160" mass="18003">MPRLIGIQLIGFTVLLQSLRSTTGDCVEATNVTCLAACRCEFCIISRESWGNLKLTCKAESGIELEKVIKQVPSETVLLHLERNKLSKIDGGTFRHLKKLERLYIANNKLDGMHIDDLAFDGLENLQHLDLSSNSRPGITVGNSEWFKPLKQLRIYQCES</sequence>
<dbReference type="InterPro" id="IPR050333">
    <property type="entry name" value="SLRP"/>
</dbReference>
<dbReference type="GeneID" id="102808489"/>
<organism evidence="4 5">
    <name type="scientific">Saccoglossus kowalevskii</name>
    <name type="common">Acorn worm</name>
    <dbReference type="NCBI Taxonomy" id="10224"/>
    <lineage>
        <taxon>Eukaryota</taxon>
        <taxon>Metazoa</taxon>
        <taxon>Hemichordata</taxon>
        <taxon>Enteropneusta</taxon>
        <taxon>Harrimaniidae</taxon>
        <taxon>Saccoglossus</taxon>
    </lineage>
</organism>
<evidence type="ECO:0000256" key="3">
    <source>
        <dbReference type="SAM" id="SignalP"/>
    </source>
</evidence>
<keyword evidence="1" id="KW-0433">Leucine-rich repeat</keyword>
<dbReference type="SUPFAM" id="SSF52058">
    <property type="entry name" value="L domain-like"/>
    <property type="match status" value="1"/>
</dbReference>
<keyword evidence="4" id="KW-1185">Reference proteome</keyword>
<dbReference type="InterPro" id="IPR032675">
    <property type="entry name" value="LRR_dom_sf"/>
</dbReference>
<feature type="signal peptide" evidence="3">
    <location>
        <begin position="1"/>
        <end position="24"/>
    </location>
</feature>
<dbReference type="PANTHER" id="PTHR45712:SF22">
    <property type="entry name" value="INSULIN-LIKE GROWTH FACTOR-BINDING PROTEIN COMPLEX ACID LABILE SUBUNIT"/>
    <property type="match status" value="1"/>
</dbReference>
<gene>
    <name evidence="5" type="primary">LOC102808489</name>
</gene>
<dbReference type="Proteomes" id="UP000694865">
    <property type="component" value="Unplaced"/>
</dbReference>
<evidence type="ECO:0000256" key="1">
    <source>
        <dbReference type="ARBA" id="ARBA00022614"/>
    </source>
</evidence>
<accession>A0ABM0MZ94</accession>
<proteinExistence type="predicted"/>
<name>A0ABM0MZ94_SACKO</name>
<dbReference type="Pfam" id="PF13855">
    <property type="entry name" value="LRR_8"/>
    <property type="match status" value="1"/>
</dbReference>
<keyword evidence="3" id="KW-0732">Signal</keyword>
<dbReference type="InterPro" id="IPR001611">
    <property type="entry name" value="Leu-rich_rpt"/>
</dbReference>
<keyword evidence="2" id="KW-0677">Repeat</keyword>
<dbReference type="PANTHER" id="PTHR45712">
    <property type="entry name" value="AGAP008170-PA"/>
    <property type="match status" value="1"/>
</dbReference>
<feature type="chain" id="PRO_5045550802" evidence="3">
    <location>
        <begin position="25"/>
        <end position="160"/>
    </location>
</feature>
<evidence type="ECO:0000313" key="5">
    <source>
        <dbReference type="RefSeq" id="XP_006825335.1"/>
    </source>
</evidence>
<evidence type="ECO:0000256" key="2">
    <source>
        <dbReference type="ARBA" id="ARBA00022737"/>
    </source>
</evidence>